<dbReference type="Gene3D" id="1.10.510.10">
    <property type="entry name" value="Transferase(Phosphotransferase) domain 1"/>
    <property type="match status" value="1"/>
</dbReference>
<dbReference type="InterPro" id="IPR000719">
    <property type="entry name" value="Prot_kinase_dom"/>
</dbReference>
<evidence type="ECO:0000256" key="9">
    <source>
        <dbReference type="ARBA" id="ARBA00023136"/>
    </source>
</evidence>
<dbReference type="InterPro" id="IPR011009">
    <property type="entry name" value="Kinase-like_dom_sf"/>
</dbReference>
<dbReference type="InterPro" id="IPR001245">
    <property type="entry name" value="Ser-Thr/Tyr_kinase_cat_dom"/>
</dbReference>
<dbReference type="PROSITE" id="PS00107">
    <property type="entry name" value="PROTEIN_KINASE_ATP"/>
    <property type="match status" value="1"/>
</dbReference>
<dbReference type="InterPro" id="IPR051681">
    <property type="entry name" value="Ser/Thr_Kinases-Pseudokinases"/>
</dbReference>
<dbReference type="SUPFAM" id="SSF56112">
    <property type="entry name" value="Protein kinase-like (PK-like)"/>
    <property type="match status" value="1"/>
</dbReference>
<evidence type="ECO:0000313" key="15">
    <source>
        <dbReference type="Proteomes" id="UP000036987"/>
    </source>
</evidence>
<dbReference type="OrthoDB" id="339325at2759"/>
<dbReference type="OMA" id="QWEEITI"/>
<evidence type="ECO:0000256" key="6">
    <source>
        <dbReference type="ARBA" id="ARBA00022741"/>
    </source>
</evidence>
<evidence type="ECO:0000256" key="11">
    <source>
        <dbReference type="ARBA" id="ARBA00048679"/>
    </source>
</evidence>
<keyword evidence="8 12" id="KW-0067">ATP-binding</keyword>
<dbReference type="SMART" id="SM00220">
    <property type="entry name" value="S_TKc"/>
    <property type="match status" value="1"/>
</dbReference>
<keyword evidence="5" id="KW-0808">Transferase</keyword>
<feature type="binding site" evidence="12">
    <location>
        <position position="679"/>
    </location>
    <ligand>
        <name>ATP</name>
        <dbReference type="ChEBI" id="CHEBI:30616"/>
    </ligand>
</feature>
<evidence type="ECO:0000256" key="7">
    <source>
        <dbReference type="ARBA" id="ARBA00022777"/>
    </source>
</evidence>
<dbReference type="InterPro" id="IPR055164">
    <property type="entry name" value="EDR1/CTR1/ARMC3-like_pept-like"/>
</dbReference>
<dbReference type="GO" id="GO:0005524">
    <property type="term" value="F:ATP binding"/>
    <property type="evidence" value="ECO:0007669"/>
    <property type="project" value="UniProtKB-UniRule"/>
</dbReference>
<evidence type="ECO:0000256" key="8">
    <source>
        <dbReference type="ARBA" id="ARBA00022840"/>
    </source>
</evidence>
<dbReference type="AlphaFoldDB" id="A0A0K9P3W1"/>
<name>A0A0K9P3W1_ZOSMR</name>
<dbReference type="Gene3D" id="3.30.200.20">
    <property type="entry name" value="Phosphorylase Kinase, domain 1"/>
    <property type="match status" value="1"/>
</dbReference>
<dbReference type="PANTHER" id="PTHR44329">
    <property type="entry name" value="SERINE/THREONINE-PROTEIN KINASE TNNI3K-RELATED"/>
    <property type="match status" value="1"/>
</dbReference>
<protein>
    <recommendedName>
        <fullName evidence="3">non-specific serine/threonine protein kinase</fullName>
        <ecNumber evidence="3">2.7.11.1</ecNumber>
    </recommendedName>
</protein>
<proteinExistence type="inferred from homology"/>
<dbReference type="EC" id="2.7.11.1" evidence="3"/>
<dbReference type="STRING" id="29655.A0A0K9P3W1"/>
<accession>A0A0K9P3W1</accession>
<sequence length="922" mass="102684">MKNLLKKLNMVQDEEPKSNTDSMDQSLRPAVDFSGLLTSVAMQNTYATATDATSVSSNVPLNLESETKDYAVDECRQVQMAIELSAREDPEAVQIEAVKQISLGSCSLRDSSPADVLAYRYWNYNALSIDDKILDGFYDFCSVSSKYSTSKLPSLADLKETPLTDHIVWEAILVNRTEDPDLSKLEQKALMIASESKFGSLGFPGKFHVQKIAIMVSNYMGGAVGACDNTSNTWNRYKNNLRKTINSNVLPLGRLTIGLARHRALLFKVLADSVGIPCQILKGKQYTGSDDGAMNIVRLAEGREWIVDLMIDPGTLVLSDTCGTQKEYINDIFELSPLVEEYESSYNISISTSSSSTISSLNFESNRNTLEIATEDSLTELSNPKSKGYNKPHDHKVLLSHDALSKPKYPLQTEAITSIELETKVKDVSLYMIDATKENPQLAQKLYDVLLESGVAVPSNLFDETCIDNQETLISKGKKEVNADEKTNLRENLGMSLNILPDNNLNPKSTHPELPCINHPKPIQSQRIRDTEDEELKVQKPAFPRKLLDSVIVASAIAVSNAEGIVDPIAAASDTAMAVSVVSTNSVVGTQHEHAAISNCSCRELACSESHECSFNDEPETSNKSERSVVEVNSDALLEEVVEFGIPWEELILGERIGMGSYGEVYYGEWHGTEVAVKKLLEQELSNDGLEEFMTEVMIMKKLRHPNVVLFMGVVTHVPNLSIVTEFLPRGSLFGLIRRSNNQLNLKRRLKMALDVARGMNYLHSCSPVIVHRDLKSPNLLVDKNFVVKVGDFGLSRIKKNTFLSSRSTVGSAEWMAPEVLRNELSDEKCDVYSFGVILWELCTLQVPWEGMNLMQVVGAVGYQNRRLDIPNNMDPRVSEIIIRCWKTDPKERPSFYEIIAMLKSLQKPMNVSRSHRHSSKE</sequence>
<dbReference type="Proteomes" id="UP000036987">
    <property type="component" value="Unassembled WGS sequence"/>
</dbReference>
<dbReference type="GO" id="GO:0004674">
    <property type="term" value="F:protein serine/threonine kinase activity"/>
    <property type="evidence" value="ECO:0000318"/>
    <property type="project" value="GO_Central"/>
</dbReference>
<dbReference type="FunFam" id="1.10.510.10:FF:000476">
    <property type="entry name" value="PAS domain-containing protein tyrosine kinase family protein"/>
    <property type="match status" value="1"/>
</dbReference>
<comment type="similarity">
    <text evidence="2">Belongs to the protein kinase superfamily. TKL Ser/Thr protein kinase family. RAF subfamily.</text>
</comment>
<dbReference type="InterPro" id="IPR017441">
    <property type="entry name" value="Protein_kinase_ATP_BS"/>
</dbReference>
<reference evidence="15" key="1">
    <citation type="journal article" date="2016" name="Nature">
        <title>The genome of the seagrass Zostera marina reveals angiosperm adaptation to the sea.</title>
        <authorList>
            <person name="Olsen J.L."/>
            <person name="Rouze P."/>
            <person name="Verhelst B."/>
            <person name="Lin Y.-C."/>
            <person name="Bayer T."/>
            <person name="Collen J."/>
            <person name="Dattolo E."/>
            <person name="De Paoli E."/>
            <person name="Dittami S."/>
            <person name="Maumus F."/>
            <person name="Michel G."/>
            <person name="Kersting A."/>
            <person name="Lauritano C."/>
            <person name="Lohaus R."/>
            <person name="Toepel M."/>
            <person name="Tonon T."/>
            <person name="Vanneste K."/>
            <person name="Amirebrahimi M."/>
            <person name="Brakel J."/>
            <person name="Bostroem C."/>
            <person name="Chovatia M."/>
            <person name="Grimwood J."/>
            <person name="Jenkins J.W."/>
            <person name="Jueterbock A."/>
            <person name="Mraz A."/>
            <person name="Stam W.T."/>
            <person name="Tice H."/>
            <person name="Bornberg-Bauer E."/>
            <person name="Green P.J."/>
            <person name="Pearson G.A."/>
            <person name="Procaccini G."/>
            <person name="Duarte C.M."/>
            <person name="Schmutz J."/>
            <person name="Reusch T.B.H."/>
            <person name="Van de Peer Y."/>
        </authorList>
    </citation>
    <scope>NUCLEOTIDE SEQUENCE [LARGE SCALE GENOMIC DNA]</scope>
    <source>
        <strain evidence="15">cv. Finnish</strain>
    </source>
</reference>
<evidence type="ECO:0000313" key="14">
    <source>
        <dbReference type="EMBL" id="KMZ63664.1"/>
    </source>
</evidence>
<dbReference type="CDD" id="cd13999">
    <property type="entry name" value="STKc_MAP3K-like"/>
    <property type="match status" value="1"/>
</dbReference>
<comment type="catalytic activity">
    <reaction evidence="11">
        <text>L-seryl-[protein] + ATP = O-phospho-L-seryl-[protein] + ADP + H(+)</text>
        <dbReference type="Rhea" id="RHEA:17989"/>
        <dbReference type="Rhea" id="RHEA-COMP:9863"/>
        <dbReference type="Rhea" id="RHEA-COMP:11604"/>
        <dbReference type="ChEBI" id="CHEBI:15378"/>
        <dbReference type="ChEBI" id="CHEBI:29999"/>
        <dbReference type="ChEBI" id="CHEBI:30616"/>
        <dbReference type="ChEBI" id="CHEBI:83421"/>
        <dbReference type="ChEBI" id="CHEBI:456216"/>
        <dbReference type="EC" id="2.7.11.1"/>
    </reaction>
</comment>
<evidence type="ECO:0000256" key="1">
    <source>
        <dbReference type="ARBA" id="ARBA00004370"/>
    </source>
</evidence>
<keyword evidence="9" id="KW-0472">Membrane</keyword>
<dbReference type="PANTHER" id="PTHR44329:SF146">
    <property type="entry name" value="SERINE_THREONINE-PROTEIN KINASE SIS8-RELATED"/>
    <property type="match status" value="1"/>
</dbReference>
<keyword evidence="7" id="KW-0418">Kinase</keyword>
<feature type="domain" description="Protein kinase" evidence="13">
    <location>
        <begin position="651"/>
        <end position="906"/>
    </location>
</feature>
<comment type="subcellular location">
    <subcellularLocation>
        <location evidence="1">Membrane</location>
    </subcellularLocation>
</comment>
<organism evidence="14 15">
    <name type="scientific">Zostera marina</name>
    <name type="common">Eelgrass</name>
    <dbReference type="NCBI Taxonomy" id="29655"/>
    <lineage>
        <taxon>Eukaryota</taxon>
        <taxon>Viridiplantae</taxon>
        <taxon>Streptophyta</taxon>
        <taxon>Embryophyta</taxon>
        <taxon>Tracheophyta</taxon>
        <taxon>Spermatophyta</taxon>
        <taxon>Magnoliopsida</taxon>
        <taxon>Liliopsida</taxon>
        <taxon>Zosteraceae</taxon>
        <taxon>Zostera</taxon>
    </lineage>
</organism>
<comment type="catalytic activity">
    <reaction evidence="10">
        <text>L-threonyl-[protein] + ATP = O-phospho-L-threonyl-[protein] + ADP + H(+)</text>
        <dbReference type="Rhea" id="RHEA:46608"/>
        <dbReference type="Rhea" id="RHEA-COMP:11060"/>
        <dbReference type="Rhea" id="RHEA-COMP:11605"/>
        <dbReference type="ChEBI" id="CHEBI:15378"/>
        <dbReference type="ChEBI" id="CHEBI:30013"/>
        <dbReference type="ChEBI" id="CHEBI:30616"/>
        <dbReference type="ChEBI" id="CHEBI:61977"/>
        <dbReference type="ChEBI" id="CHEBI:456216"/>
        <dbReference type="EC" id="2.7.11.1"/>
    </reaction>
</comment>
<dbReference type="GO" id="GO:0016020">
    <property type="term" value="C:membrane"/>
    <property type="evidence" value="ECO:0007669"/>
    <property type="project" value="UniProtKB-SubCell"/>
</dbReference>
<dbReference type="GO" id="GO:0007165">
    <property type="term" value="P:signal transduction"/>
    <property type="evidence" value="ECO:0000318"/>
    <property type="project" value="GO_Central"/>
</dbReference>
<evidence type="ECO:0000256" key="10">
    <source>
        <dbReference type="ARBA" id="ARBA00047899"/>
    </source>
</evidence>
<dbReference type="PRINTS" id="PR00109">
    <property type="entry name" value="TYRKINASE"/>
</dbReference>
<evidence type="ECO:0000256" key="4">
    <source>
        <dbReference type="ARBA" id="ARBA00022527"/>
    </source>
</evidence>
<keyword evidence="4" id="KW-0723">Serine/threonine-protein kinase</keyword>
<dbReference type="Pfam" id="PF07714">
    <property type="entry name" value="PK_Tyr_Ser-Thr"/>
    <property type="match status" value="1"/>
</dbReference>
<dbReference type="EMBL" id="LFYR01001213">
    <property type="protein sequence ID" value="KMZ63664.1"/>
    <property type="molecule type" value="Genomic_DNA"/>
</dbReference>
<dbReference type="FunFam" id="3.30.200.20:FF:000060">
    <property type="entry name" value="Serine/threonine-protein kinase isoform 1"/>
    <property type="match status" value="1"/>
</dbReference>
<evidence type="ECO:0000259" key="13">
    <source>
        <dbReference type="PROSITE" id="PS50011"/>
    </source>
</evidence>
<dbReference type="PROSITE" id="PS50011">
    <property type="entry name" value="PROTEIN_KINASE_DOM"/>
    <property type="match status" value="1"/>
</dbReference>
<dbReference type="InterPro" id="IPR008271">
    <property type="entry name" value="Ser/Thr_kinase_AS"/>
</dbReference>
<comment type="caution">
    <text evidence="14">The sequence shown here is derived from an EMBL/GenBank/DDBJ whole genome shotgun (WGS) entry which is preliminary data.</text>
</comment>
<keyword evidence="15" id="KW-1185">Reference proteome</keyword>
<evidence type="ECO:0000256" key="2">
    <source>
        <dbReference type="ARBA" id="ARBA00010507"/>
    </source>
</evidence>
<keyword evidence="6 12" id="KW-0547">Nucleotide-binding</keyword>
<evidence type="ECO:0000256" key="12">
    <source>
        <dbReference type="PROSITE-ProRule" id="PRU10141"/>
    </source>
</evidence>
<evidence type="ECO:0000256" key="3">
    <source>
        <dbReference type="ARBA" id="ARBA00012513"/>
    </source>
</evidence>
<dbReference type="PROSITE" id="PS00108">
    <property type="entry name" value="PROTEIN_KINASE_ST"/>
    <property type="match status" value="1"/>
</dbReference>
<dbReference type="Pfam" id="PF14381">
    <property type="entry name" value="EDR1_CTR1_ARMC3_pept"/>
    <property type="match status" value="1"/>
</dbReference>
<gene>
    <name evidence="14" type="ORF">ZOSMA_3G01460</name>
</gene>
<evidence type="ECO:0000256" key="5">
    <source>
        <dbReference type="ARBA" id="ARBA00022679"/>
    </source>
</evidence>